<evidence type="ECO:0000256" key="4">
    <source>
        <dbReference type="ARBA" id="ARBA00022679"/>
    </source>
</evidence>
<evidence type="ECO:0000256" key="12">
    <source>
        <dbReference type="ARBA" id="ARBA00023157"/>
    </source>
</evidence>
<keyword evidence="16" id="KW-1185">Reference proteome</keyword>
<gene>
    <name evidence="15" type="ORF">B879_00115</name>
</gene>
<evidence type="ECO:0000256" key="13">
    <source>
        <dbReference type="ARBA" id="ARBA00023180"/>
    </source>
</evidence>
<dbReference type="GO" id="GO:0015012">
    <property type="term" value="P:heparan sulfate proteoglycan biosynthetic process"/>
    <property type="evidence" value="ECO:0007669"/>
    <property type="project" value="TreeGrafter"/>
</dbReference>
<evidence type="ECO:0000256" key="10">
    <source>
        <dbReference type="ARBA" id="ARBA00023034"/>
    </source>
</evidence>
<dbReference type="GO" id="GO:0030158">
    <property type="term" value="F:protein xylosyltransferase activity"/>
    <property type="evidence" value="ECO:0007669"/>
    <property type="project" value="InterPro"/>
</dbReference>
<keyword evidence="12" id="KW-1015">Disulfide bond</keyword>
<dbReference type="AlphaFoldDB" id="K1L9M3"/>
<evidence type="ECO:0000256" key="14">
    <source>
        <dbReference type="ARBA" id="ARBA00042865"/>
    </source>
</evidence>
<evidence type="ECO:0000256" key="2">
    <source>
        <dbReference type="ARBA" id="ARBA00004648"/>
    </source>
</evidence>
<protein>
    <recommendedName>
        <fullName evidence="14">Peptide O-xylosyltransferase</fullName>
    </recommendedName>
</protein>
<evidence type="ECO:0000256" key="8">
    <source>
        <dbReference type="ARBA" id="ARBA00022968"/>
    </source>
</evidence>
<reference evidence="15 16" key="1">
    <citation type="journal article" date="2012" name="J. Bacteriol.">
        <title>Draft Genome Sequence of Cecembia lonarensis Strain LW9T, Isolated from Lonar Lake, a Haloalkaline Lake in India.</title>
        <authorList>
            <person name="Shivaji S."/>
            <person name="Ara S."/>
            <person name="Singh A."/>
            <person name="Pinnaka A.K."/>
        </authorList>
    </citation>
    <scope>NUCLEOTIDE SEQUENCE [LARGE SCALE GENOMIC DNA]</scope>
    <source>
        <strain evidence="15 16">LW9</strain>
    </source>
</reference>
<dbReference type="InterPro" id="IPR003406">
    <property type="entry name" value="Glyco_trans_14"/>
</dbReference>
<dbReference type="Pfam" id="PF02485">
    <property type="entry name" value="Branch"/>
    <property type="match status" value="1"/>
</dbReference>
<evidence type="ECO:0000313" key="16">
    <source>
        <dbReference type="Proteomes" id="UP000004478"/>
    </source>
</evidence>
<keyword evidence="3" id="KW-0328">Glycosyltransferase</keyword>
<dbReference type="EMBL" id="AMGM01000001">
    <property type="protein sequence ID" value="EKB51321.1"/>
    <property type="molecule type" value="Genomic_DNA"/>
</dbReference>
<evidence type="ECO:0000256" key="1">
    <source>
        <dbReference type="ARBA" id="ARBA00004323"/>
    </source>
</evidence>
<dbReference type="GO" id="GO:0050650">
    <property type="term" value="P:chondroitin sulfate proteoglycan biosynthetic process"/>
    <property type="evidence" value="ECO:0007669"/>
    <property type="project" value="TreeGrafter"/>
</dbReference>
<evidence type="ECO:0000256" key="6">
    <source>
        <dbReference type="ARBA" id="ARBA00022723"/>
    </source>
</evidence>
<dbReference type="Proteomes" id="UP000004478">
    <property type="component" value="Unassembled WGS sequence"/>
</dbReference>
<evidence type="ECO:0000256" key="5">
    <source>
        <dbReference type="ARBA" id="ARBA00022692"/>
    </source>
</evidence>
<keyword evidence="6" id="KW-0479">Metal-binding</keyword>
<dbReference type="RefSeq" id="WP_009183169.1">
    <property type="nucleotide sequence ID" value="NZ_AMGM01000001.1"/>
</dbReference>
<keyword evidence="4" id="KW-0808">Transferase</keyword>
<proteinExistence type="predicted"/>
<name>K1L9M3_CECL9</name>
<dbReference type="InterPro" id="IPR043538">
    <property type="entry name" value="XYLT"/>
</dbReference>
<evidence type="ECO:0000313" key="15">
    <source>
        <dbReference type="EMBL" id="EKB51321.1"/>
    </source>
</evidence>
<organism evidence="15 16">
    <name type="scientific">Cecembia lonarensis (strain CCUG 58316 / KCTC 22772 / LW9)</name>
    <dbReference type="NCBI Taxonomy" id="1225176"/>
    <lineage>
        <taxon>Bacteria</taxon>
        <taxon>Pseudomonadati</taxon>
        <taxon>Bacteroidota</taxon>
        <taxon>Cytophagia</taxon>
        <taxon>Cytophagales</taxon>
        <taxon>Cyclobacteriaceae</taxon>
        <taxon>Cecembia</taxon>
    </lineage>
</organism>
<keyword evidence="10" id="KW-0333">Golgi apparatus</keyword>
<accession>K1L9M3</accession>
<dbReference type="GO" id="GO:0046872">
    <property type="term" value="F:metal ion binding"/>
    <property type="evidence" value="ECO:0007669"/>
    <property type="project" value="UniProtKB-KW"/>
</dbReference>
<evidence type="ECO:0000256" key="11">
    <source>
        <dbReference type="ARBA" id="ARBA00023136"/>
    </source>
</evidence>
<keyword evidence="13" id="KW-0325">Glycoprotein</keyword>
<evidence type="ECO:0000256" key="9">
    <source>
        <dbReference type="ARBA" id="ARBA00022989"/>
    </source>
</evidence>
<keyword evidence="8" id="KW-0735">Signal-anchor</keyword>
<comment type="caution">
    <text evidence="15">The sequence shown here is derived from an EMBL/GenBank/DDBJ whole genome shotgun (WGS) entry which is preliminary data.</text>
</comment>
<keyword evidence="7" id="KW-0256">Endoplasmic reticulum</keyword>
<sequence>MKKHAILLLAHNQLNHLIDLVNMFDENFHFFIHLDKGAHYEEEDILKIKNIENVQIIKQRHKIKWGGYSIIKAFTWLGRQIPSIKDYAYIHLMSGHDTPLQSPEKIIAYFEKHNGKQFLHHFRLPSANWAGNGGLDRLKYYHFYDQFNAKNKFGLKIIRVLIRIQKFLGIKRDLSHLNLKLFGGSCWCSLTGSCFQFCMDYLKTHPEYLKSMKYTFAPDEFFFHTLVMNSPYKEHVANDNLYFINWDERASNSPSILTSDDFEKIQKSKKLFARKITLPHSNLLKRKIKKNIIS</sequence>
<dbReference type="PANTHER" id="PTHR46025:SF3">
    <property type="entry name" value="XYLOSYLTRANSFERASE OXT"/>
    <property type="match status" value="1"/>
</dbReference>
<evidence type="ECO:0000256" key="3">
    <source>
        <dbReference type="ARBA" id="ARBA00022676"/>
    </source>
</evidence>
<dbReference type="OrthoDB" id="7943907at2"/>
<keyword evidence="9" id="KW-1133">Transmembrane helix</keyword>
<keyword evidence="11" id="KW-0472">Membrane</keyword>
<dbReference type="PANTHER" id="PTHR46025">
    <property type="entry name" value="XYLOSYLTRANSFERASE OXT"/>
    <property type="match status" value="1"/>
</dbReference>
<comment type="subcellular location">
    <subcellularLocation>
        <location evidence="2">Endoplasmic reticulum membrane</location>
        <topology evidence="2">Single-pass type II membrane protein</topology>
    </subcellularLocation>
    <subcellularLocation>
        <location evidence="1">Golgi apparatus membrane</location>
        <topology evidence="1">Single-pass type II membrane protein</topology>
    </subcellularLocation>
</comment>
<keyword evidence="5" id="KW-0812">Transmembrane</keyword>
<evidence type="ECO:0000256" key="7">
    <source>
        <dbReference type="ARBA" id="ARBA00022824"/>
    </source>
</evidence>
<dbReference type="GO" id="GO:0016020">
    <property type="term" value="C:membrane"/>
    <property type="evidence" value="ECO:0007669"/>
    <property type="project" value="InterPro"/>
</dbReference>